<dbReference type="Pfam" id="PF05016">
    <property type="entry name" value="ParE_toxin"/>
    <property type="match status" value="1"/>
</dbReference>
<dbReference type="InterPro" id="IPR035093">
    <property type="entry name" value="RelE/ParE_toxin_dom_sf"/>
</dbReference>
<organism evidence="2 3">
    <name type="scientific">Flavobacterium caseinilyticum</name>
    <dbReference type="NCBI Taxonomy" id="2541732"/>
    <lineage>
        <taxon>Bacteria</taxon>
        <taxon>Pseudomonadati</taxon>
        <taxon>Bacteroidota</taxon>
        <taxon>Flavobacteriia</taxon>
        <taxon>Flavobacteriales</taxon>
        <taxon>Flavobacteriaceae</taxon>
        <taxon>Flavobacterium</taxon>
    </lineage>
</organism>
<dbReference type="Proteomes" id="UP000295278">
    <property type="component" value="Unassembled WGS sequence"/>
</dbReference>
<dbReference type="EMBL" id="SMFM01000001">
    <property type="protein sequence ID" value="TDD78699.1"/>
    <property type="molecule type" value="Genomic_DNA"/>
</dbReference>
<keyword evidence="1" id="KW-1277">Toxin-antitoxin system</keyword>
<evidence type="ECO:0000313" key="3">
    <source>
        <dbReference type="Proteomes" id="UP000295278"/>
    </source>
</evidence>
<name>A0A4R5B211_9FLAO</name>
<dbReference type="SUPFAM" id="SSF143011">
    <property type="entry name" value="RelE-like"/>
    <property type="match status" value="1"/>
</dbReference>
<comment type="caution">
    <text evidence="2">The sequence shown here is derived from an EMBL/GenBank/DDBJ whole genome shotgun (WGS) entry which is preliminary data.</text>
</comment>
<dbReference type="InterPro" id="IPR007712">
    <property type="entry name" value="RelE/ParE_toxin"/>
</dbReference>
<evidence type="ECO:0000313" key="2">
    <source>
        <dbReference type="EMBL" id="TDD78699.1"/>
    </source>
</evidence>
<evidence type="ECO:0000256" key="1">
    <source>
        <dbReference type="ARBA" id="ARBA00022649"/>
    </source>
</evidence>
<proteinExistence type="predicted"/>
<accession>A0A4R5B211</accession>
<dbReference type="Gene3D" id="3.30.2310.20">
    <property type="entry name" value="RelE-like"/>
    <property type="match status" value="1"/>
</dbReference>
<reference evidence="2 3" key="1">
    <citation type="submission" date="2019-03" db="EMBL/GenBank/DDBJ databases">
        <title>Flavobacterium AT-3-2 sp. nov., isolated from arctic soil.</title>
        <authorList>
            <person name="Chaudhary D.K."/>
        </authorList>
    </citation>
    <scope>NUCLEOTIDE SEQUENCE [LARGE SCALE GENOMIC DNA]</scope>
    <source>
        <strain evidence="2 3">AT-3-2</strain>
    </source>
</reference>
<dbReference type="AlphaFoldDB" id="A0A4R5B211"/>
<gene>
    <name evidence="2" type="ORF">E0F89_03450</name>
</gene>
<protein>
    <submittedName>
        <fullName evidence="2">Type II toxin-antitoxin system RelE/ParE family toxin</fullName>
    </submittedName>
</protein>
<keyword evidence="3" id="KW-1185">Reference proteome</keyword>
<dbReference type="RefSeq" id="WP_131908450.1">
    <property type="nucleotide sequence ID" value="NZ_SMFM01000001.1"/>
</dbReference>
<sequence>MSNPNYAIFWTTNAKLDLKDIYLSLEQNISVLVATKITDEIFGSLNSIIFPDQFQIDEYRIDCRRIIIRNYKILYQFHNNTIYVVRIFNTFQDPIKSLR</sequence>
<dbReference type="OrthoDB" id="981785at2"/>